<dbReference type="PANTHER" id="PTHR10357:SF215">
    <property type="entry name" value="ALPHA-AMYLASE 1"/>
    <property type="match status" value="1"/>
</dbReference>
<dbReference type="PANTHER" id="PTHR10357">
    <property type="entry name" value="ALPHA-AMYLASE FAMILY MEMBER"/>
    <property type="match status" value="1"/>
</dbReference>
<dbReference type="EMBL" id="DYXT01000038">
    <property type="protein sequence ID" value="HJE39579.1"/>
    <property type="molecule type" value="Genomic_DNA"/>
</dbReference>
<evidence type="ECO:0000256" key="2">
    <source>
        <dbReference type="ARBA" id="ARBA00022723"/>
    </source>
</evidence>
<reference evidence="6" key="1">
    <citation type="journal article" date="2021" name="PeerJ">
        <title>Extensive microbial diversity within the chicken gut microbiome revealed by metagenomics and culture.</title>
        <authorList>
            <person name="Gilroy R."/>
            <person name="Ravi A."/>
            <person name="Getino M."/>
            <person name="Pursley I."/>
            <person name="Horton D.L."/>
            <person name="Alikhan N.F."/>
            <person name="Baker D."/>
            <person name="Gharbi K."/>
            <person name="Hall N."/>
            <person name="Watson M."/>
            <person name="Adriaenssens E.M."/>
            <person name="Foster-Nyarko E."/>
            <person name="Jarju S."/>
            <person name="Secka A."/>
            <person name="Antonio M."/>
            <person name="Oren A."/>
            <person name="Chaudhuri R.R."/>
            <person name="La Ragione R."/>
            <person name="Hildebrand F."/>
            <person name="Pallen M.J."/>
        </authorList>
    </citation>
    <scope>NUCLEOTIDE SEQUENCE</scope>
    <source>
        <strain evidence="6">4100</strain>
    </source>
</reference>
<feature type="chain" id="PRO_5037149557" evidence="4">
    <location>
        <begin position="25"/>
        <end position="1083"/>
    </location>
</feature>
<evidence type="ECO:0000256" key="4">
    <source>
        <dbReference type="SAM" id="SignalP"/>
    </source>
</evidence>
<keyword evidence="2" id="KW-0479">Metal-binding</keyword>
<sequence length="1083" mass="119601">MKHLKKMLCGSLIAFGTLAQQASAATFVGDRTDFRDETIYFAMTTRFYDGDPNNNVYCWDGVLNVNDPEWRGDFAGLIKKLDYIKALGFTAVWITPIVENGSGLDYHGYHAMDFSKIDHRYVSKESTDADADVAFQTLIDEVHKRDMKLILDIVLQHTGNFGEAKLCRMFQKDYTQDLGDINASMIVVPQSEGGQLPEDYPAMKPGDQYATRLAMMKNSDFTNRDIHNYWHHKAWFDWDDPSRWWGQIAGDCVDLNTEHPAVAEYLVECYSRFIKMGVDGFRIDTAGHIPRLSFNNNFLPQLMEAANSAEAKAKRGDTPFFMYGEVCARSMEVIYRGENYNCSPCYYTWKESKNYPWDYDPTSWDSVVAIPTPTEGSHDYFTVQGHTNWESVLQSGIDDLGHADAILRKSDNALLNGNEYHTPDYSDYSGMSVIDFAMHWNFKSASGAFGVHGQDNLYNDATYNVVYVDSHDYAPDSNYRFEGTQDTWAENLSLMFTFRGIPCLYYGSEVEFQKGKPIDKGAVEALKDTGRAYFGGYIEGDLTVTDFAEYSSATGNIASTLTYPLARHIQRLNKIRAAVPALRKGQYSTDGCSGSMSFKRRYVDDNTDSYVLVTISGSSTFTGILNGTYVDAITGDTKTVTDGTLTATCSGKGNLRVYVLNTSKTPAPGKVGEDGKYLYGTASVDQPWTEWPDETMPEETWTVKPSGGGSGGTVEEPEEPIEPAIEDGEQAIFFENTSDWGGYIYAWIWNDDGNYTGGNWPGQVLTYLGNKIWKWTYTGTETIPDDAVIIFSNGSDQVPGRDQGGFDFVNGGYYTQDGYLKTIEPETTSPRVSMSPNGGDFIESVTVTLKANSVTTSATYKVGNASEVSFTGTTTVTIGEDMEVGESVTISWTATDGTATTNGKATFTKVEKPAGITIYADNSEVQWSPLKIHHFDVDASTWPGVDMLKVAENIYTYTVPDGTRGVVFNNGQGNGSNQTEDYTNLTNNHLYLIKPNGSNKATVEDKGVYGGASIDDLYVNDLYAGIEISLVPGGILVSASVDGMVHISTISGQTRSIAVTPGQTLIDGLEGFYIVNGQKLFVK</sequence>
<feature type="domain" description="Glycosyl hydrolase family 13 catalytic" evidence="5">
    <location>
        <begin position="41"/>
        <end position="576"/>
    </location>
</feature>
<name>A0A921E996_9BACT</name>
<dbReference type="GO" id="GO:0046872">
    <property type="term" value="F:metal ion binding"/>
    <property type="evidence" value="ECO:0007669"/>
    <property type="project" value="UniProtKB-KW"/>
</dbReference>
<dbReference type="AlphaFoldDB" id="A0A921E996"/>
<dbReference type="InterPro" id="IPR006047">
    <property type="entry name" value="GH13_cat_dom"/>
</dbReference>
<comment type="caution">
    <text evidence="6">The sequence shown here is derived from an EMBL/GenBank/DDBJ whole genome shotgun (WGS) entry which is preliminary data.</text>
</comment>
<dbReference type="SMART" id="SM00642">
    <property type="entry name" value="Aamy"/>
    <property type="match status" value="1"/>
</dbReference>
<reference evidence="6" key="2">
    <citation type="submission" date="2021-09" db="EMBL/GenBank/DDBJ databases">
        <authorList>
            <person name="Gilroy R."/>
        </authorList>
    </citation>
    <scope>NUCLEOTIDE SEQUENCE</scope>
    <source>
        <strain evidence="6">4100</strain>
    </source>
</reference>
<evidence type="ECO:0000256" key="3">
    <source>
        <dbReference type="ARBA" id="ARBA00022729"/>
    </source>
</evidence>
<evidence type="ECO:0000256" key="1">
    <source>
        <dbReference type="ARBA" id="ARBA00001913"/>
    </source>
</evidence>
<comment type="cofactor">
    <cofactor evidence="1">
        <name>Ca(2+)</name>
        <dbReference type="ChEBI" id="CHEBI:29108"/>
    </cofactor>
</comment>
<evidence type="ECO:0000259" key="5">
    <source>
        <dbReference type="SMART" id="SM00642"/>
    </source>
</evidence>
<dbReference type="Pfam" id="PF00128">
    <property type="entry name" value="Alpha-amylase"/>
    <property type="match status" value="1"/>
</dbReference>
<proteinExistence type="predicted"/>
<dbReference type="Pfam" id="PF16738">
    <property type="entry name" value="CBM26"/>
    <property type="match status" value="2"/>
</dbReference>
<dbReference type="Gene3D" id="2.60.40.10">
    <property type="entry name" value="Immunoglobulins"/>
    <property type="match status" value="2"/>
</dbReference>
<dbReference type="GO" id="GO:0005975">
    <property type="term" value="P:carbohydrate metabolic process"/>
    <property type="evidence" value="ECO:0007669"/>
    <property type="project" value="InterPro"/>
</dbReference>
<organism evidence="6 7">
    <name type="scientific">Candidatus Amulumruptor caecigallinarius</name>
    <dbReference type="NCBI Taxonomy" id="2109911"/>
    <lineage>
        <taxon>Bacteria</taxon>
        <taxon>Pseudomonadati</taxon>
        <taxon>Bacteroidota</taxon>
        <taxon>Bacteroidia</taxon>
        <taxon>Bacteroidales</taxon>
        <taxon>Muribaculaceae</taxon>
        <taxon>Candidatus Amulumruptor</taxon>
    </lineage>
</organism>
<gene>
    <name evidence="6" type="ORF">K8V47_07480</name>
</gene>
<dbReference type="InterPro" id="IPR013783">
    <property type="entry name" value="Ig-like_fold"/>
</dbReference>
<evidence type="ECO:0000313" key="6">
    <source>
        <dbReference type="EMBL" id="HJE39579.1"/>
    </source>
</evidence>
<dbReference type="Gene3D" id="3.20.20.80">
    <property type="entry name" value="Glycosidases"/>
    <property type="match status" value="3"/>
</dbReference>
<keyword evidence="3 4" id="KW-0732">Signal</keyword>
<protein>
    <submittedName>
        <fullName evidence="6">Starch-binding protein</fullName>
    </submittedName>
</protein>
<dbReference type="InterPro" id="IPR017853">
    <property type="entry name" value="GH"/>
</dbReference>
<evidence type="ECO:0000313" key="7">
    <source>
        <dbReference type="Proteomes" id="UP000711407"/>
    </source>
</evidence>
<dbReference type="Proteomes" id="UP000711407">
    <property type="component" value="Unassembled WGS sequence"/>
</dbReference>
<dbReference type="InterPro" id="IPR031965">
    <property type="entry name" value="CBM26"/>
</dbReference>
<dbReference type="SUPFAM" id="SSF51445">
    <property type="entry name" value="(Trans)glycosidases"/>
    <property type="match status" value="1"/>
</dbReference>
<accession>A0A921E996</accession>
<feature type="signal peptide" evidence="4">
    <location>
        <begin position="1"/>
        <end position="24"/>
    </location>
</feature>